<dbReference type="InterPro" id="IPR016032">
    <property type="entry name" value="Sig_transdc_resp-reg_C-effctor"/>
</dbReference>
<dbReference type="PRINTS" id="PR00364">
    <property type="entry name" value="DISEASERSIST"/>
</dbReference>
<dbReference type="SMART" id="SM00862">
    <property type="entry name" value="Trans_reg_C"/>
    <property type="match status" value="1"/>
</dbReference>
<dbReference type="GO" id="GO:0043531">
    <property type="term" value="F:ADP binding"/>
    <property type="evidence" value="ECO:0007669"/>
    <property type="project" value="InterPro"/>
</dbReference>
<dbReference type="InterPro" id="IPR058852">
    <property type="entry name" value="HTH_77"/>
</dbReference>
<evidence type="ECO:0000256" key="2">
    <source>
        <dbReference type="ARBA" id="ARBA00023125"/>
    </source>
</evidence>
<dbReference type="Gene3D" id="1.10.10.10">
    <property type="entry name" value="Winged helix-like DNA-binding domain superfamily/Winged helix DNA-binding domain"/>
    <property type="match status" value="1"/>
</dbReference>
<dbReference type="Gene3D" id="1.25.40.10">
    <property type="entry name" value="Tetratricopeptide repeat domain"/>
    <property type="match status" value="2"/>
</dbReference>
<evidence type="ECO:0000256" key="3">
    <source>
        <dbReference type="PROSITE-ProRule" id="PRU01091"/>
    </source>
</evidence>
<dbReference type="PANTHER" id="PTHR47691">
    <property type="entry name" value="REGULATOR-RELATED"/>
    <property type="match status" value="1"/>
</dbReference>
<dbReference type="GO" id="GO:0006355">
    <property type="term" value="P:regulation of DNA-templated transcription"/>
    <property type="evidence" value="ECO:0007669"/>
    <property type="project" value="InterPro"/>
</dbReference>
<keyword evidence="2 3" id="KW-0238">DNA-binding</keyword>
<dbReference type="GO" id="GO:0003677">
    <property type="term" value="F:DNA binding"/>
    <property type="evidence" value="ECO:0007669"/>
    <property type="project" value="UniProtKB-UniRule"/>
</dbReference>
<dbReference type="SUPFAM" id="SSF46894">
    <property type="entry name" value="C-terminal effector domain of the bipartite response regulators"/>
    <property type="match status" value="1"/>
</dbReference>
<dbReference type="eggNOG" id="COG3629">
    <property type="taxonomic scope" value="Bacteria"/>
</dbReference>
<keyword evidence="6" id="KW-1185">Reference proteome</keyword>
<dbReference type="SUPFAM" id="SSF52540">
    <property type="entry name" value="P-loop containing nucleoside triphosphate hydrolases"/>
    <property type="match status" value="1"/>
</dbReference>
<evidence type="ECO:0000259" key="4">
    <source>
        <dbReference type="PROSITE" id="PS51755"/>
    </source>
</evidence>
<dbReference type="SMART" id="SM01043">
    <property type="entry name" value="BTAD"/>
    <property type="match status" value="1"/>
</dbReference>
<evidence type="ECO:0000313" key="5">
    <source>
        <dbReference type="EMBL" id="SDM36156.1"/>
    </source>
</evidence>
<dbReference type="Pfam" id="PF13424">
    <property type="entry name" value="TPR_12"/>
    <property type="match status" value="1"/>
</dbReference>
<dbReference type="InterPro" id="IPR011990">
    <property type="entry name" value="TPR-like_helical_dom_sf"/>
</dbReference>
<proteinExistence type="inferred from homology"/>
<dbReference type="CDD" id="cd15831">
    <property type="entry name" value="BTAD"/>
    <property type="match status" value="1"/>
</dbReference>
<dbReference type="SUPFAM" id="SSF48452">
    <property type="entry name" value="TPR-like"/>
    <property type="match status" value="3"/>
</dbReference>
<dbReference type="RefSeq" id="WP_052408132.1">
    <property type="nucleotide sequence ID" value="NZ_JOEF01000038.1"/>
</dbReference>
<name>A0A1G9SKZ0_ALLAB</name>
<comment type="similarity">
    <text evidence="1">Belongs to the AfsR/DnrI/RedD regulatory family.</text>
</comment>
<protein>
    <submittedName>
        <fullName evidence="5">Predicted ATPase</fullName>
    </submittedName>
</protein>
<dbReference type="PROSITE" id="PS51755">
    <property type="entry name" value="OMPR_PHOB"/>
    <property type="match status" value="1"/>
</dbReference>
<feature type="domain" description="OmpR/PhoB-type" evidence="4">
    <location>
        <begin position="1"/>
        <end position="96"/>
    </location>
</feature>
<dbReference type="STRING" id="211114.SAMN04489726_1247"/>
<dbReference type="InterPro" id="IPR036388">
    <property type="entry name" value="WH-like_DNA-bd_sf"/>
</dbReference>
<feature type="DNA-binding region" description="OmpR/PhoB-type" evidence="3">
    <location>
        <begin position="1"/>
        <end position="96"/>
    </location>
</feature>
<dbReference type="GO" id="GO:0000160">
    <property type="term" value="P:phosphorelay signal transduction system"/>
    <property type="evidence" value="ECO:0007669"/>
    <property type="project" value="InterPro"/>
</dbReference>
<dbReference type="InterPro" id="IPR005158">
    <property type="entry name" value="BTAD"/>
</dbReference>
<dbReference type="InterPro" id="IPR001867">
    <property type="entry name" value="OmpR/PhoB-type_DNA-bd"/>
</dbReference>
<accession>A0A1G9SKZ0</accession>
<evidence type="ECO:0000256" key="1">
    <source>
        <dbReference type="ARBA" id="ARBA00005820"/>
    </source>
</evidence>
<sequence length="1085" mass="115729">MRFGVLGPLAVWTDAGESVRVPGAKVRALLADLLVHAGEPVSADRLIEDLWGEQTPRDASGALHVKVSQLRRALASAEADARDLVVSQPAGYTLRVPEEAVDSGRFGALVRAARTASHPAEAAVLLSEALSLWRGEPLAEFAEEEFARAEAERLRELRLTAIEDHVEARLAVGEHASLIDELRVLVDRHPLRERLRAAQMRALYRAGRQTEALESYDRLRTELADELGIDPSPALVRLRQEILTQDPALDASPGAPRTTATNLPAPVSDLIGRASAVTEVRSALAAARLVTLVGPGGVGKTRLAVEAARGALDEAVDGVWLVELADVSRGAGVAEVIDKVAAAVGARDDTSADGLSRQERLAAALGGQRVLLVVDNCEHVVDSAAHVAESLLATAPELRVLATSREPLGIAGEQLVAVPPLELPDPEDDVDPGRAGRLGAVELFVRRAGAADPGFALRPDNVKVVAGICRALDGLPLAIELAASRVRALGVHDLAVRLDDRFRVLTTGPRTAPTRQRTLRSMIDWSWDLLSGSERAVLRRLAAHSVSLSLASAEVVCAGDPVAEHEVMDVLAQLVDRSLVTVVTDGDRTRYRLLDTIGAYARERLDEAGEVAATQLRHAEHFRDLVLSANSHLRGPEQREHLRLLDREAANTNAAVLTAVQLGETALGLDLVTGMAWYWYLRGTLQEGHRLLGAVLELTGPVASAGADALRARAWRLGFGFLLGCEPDPLGQGAEVLRRCAELDAPDVLARVRWWLAVAGRSRSPATARELFDEARVEFERLGDRWHLAAVLVFTAENALTSGDPETTAVDAARAASLFAELGDRWGQVQAAELLGAVADIAGDHGRAAGLYEGALGMAEELGLWPAVAQLLGRLTRVAVLRRDYPAAMEFGDRALRVATERSIAPQIGFASGGLALAARRMGLLDTAEAHLRATLEWERRIDYATGMAFILTQLGFVAEQRGDLDAAVAWHREGLAAARQTHDLRAVALSLEGFAGTRVLAGDPAGAARLLGVAEAAREAAGFPLPPAERDDVDRITEAGASALGAEAFAKELLRGKETPLDDVLSTLDWVSLPACPPQTSSSP</sequence>
<dbReference type="eggNOG" id="COG3903">
    <property type="taxonomic scope" value="Bacteria"/>
</dbReference>
<dbReference type="InterPro" id="IPR002182">
    <property type="entry name" value="NB-ARC"/>
</dbReference>
<dbReference type="OrthoDB" id="9812579at2"/>
<dbReference type="AlphaFoldDB" id="A0A1G9SKZ0"/>
<dbReference type="Pfam" id="PF00931">
    <property type="entry name" value="NB-ARC"/>
    <property type="match status" value="1"/>
</dbReference>
<gene>
    <name evidence="5" type="ORF">SAMN04489726_1247</name>
</gene>
<dbReference type="Gene3D" id="3.40.50.300">
    <property type="entry name" value="P-loop containing nucleotide triphosphate hydrolases"/>
    <property type="match status" value="1"/>
</dbReference>
<organism evidence="5 6">
    <name type="scientific">Allokutzneria albata</name>
    <name type="common">Kibdelosporangium albatum</name>
    <dbReference type="NCBI Taxonomy" id="211114"/>
    <lineage>
        <taxon>Bacteria</taxon>
        <taxon>Bacillati</taxon>
        <taxon>Actinomycetota</taxon>
        <taxon>Actinomycetes</taxon>
        <taxon>Pseudonocardiales</taxon>
        <taxon>Pseudonocardiaceae</taxon>
        <taxon>Allokutzneria</taxon>
    </lineage>
</organism>
<dbReference type="PANTHER" id="PTHR47691:SF3">
    <property type="entry name" value="HTH-TYPE TRANSCRIPTIONAL REGULATOR RV0890C-RELATED"/>
    <property type="match status" value="1"/>
</dbReference>
<dbReference type="EMBL" id="LT629701">
    <property type="protein sequence ID" value="SDM36156.1"/>
    <property type="molecule type" value="Genomic_DNA"/>
</dbReference>
<dbReference type="Proteomes" id="UP000183376">
    <property type="component" value="Chromosome I"/>
</dbReference>
<dbReference type="InterPro" id="IPR027417">
    <property type="entry name" value="P-loop_NTPase"/>
</dbReference>
<reference evidence="5 6" key="1">
    <citation type="submission" date="2016-10" db="EMBL/GenBank/DDBJ databases">
        <authorList>
            <person name="de Groot N.N."/>
        </authorList>
    </citation>
    <scope>NUCLEOTIDE SEQUENCE [LARGE SCALE GENOMIC DNA]</scope>
    <source>
        <strain evidence="5 6">DSM 44149</strain>
    </source>
</reference>
<dbReference type="Pfam" id="PF00486">
    <property type="entry name" value="Trans_reg_C"/>
    <property type="match status" value="1"/>
</dbReference>
<dbReference type="Pfam" id="PF25872">
    <property type="entry name" value="HTH_77"/>
    <property type="match status" value="1"/>
</dbReference>
<evidence type="ECO:0000313" key="6">
    <source>
        <dbReference type="Proteomes" id="UP000183376"/>
    </source>
</evidence>
<dbReference type="Pfam" id="PF03704">
    <property type="entry name" value="BTAD"/>
    <property type="match status" value="1"/>
</dbReference>